<dbReference type="RefSeq" id="WP_120549063.1">
    <property type="nucleotide sequence ID" value="NZ_RAWM01000056.1"/>
</dbReference>
<dbReference type="Proteomes" id="UP000282656">
    <property type="component" value="Unassembled WGS sequence"/>
</dbReference>
<protein>
    <submittedName>
        <fullName evidence="1">Uncharacterized protein</fullName>
    </submittedName>
</protein>
<gene>
    <name evidence="1" type="ORF">D7X96_20540</name>
</gene>
<evidence type="ECO:0000313" key="2">
    <source>
        <dbReference type="Proteomes" id="UP000282656"/>
    </source>
</evidence>
<dbReference type="OrthoDB" id="9878604at2"/>
<dbReference type="EMBL" id="RAWM01000056">
    <property type="protein sequence ID" value="RKH66885.1"/>
    <property type="molecule type" value="Genomic_DNA"/>
</dbReference>
<sequence length="96" mass="10747">MAFNLIAEAKIQAEWQELHSELASARRLVELFPVPAETGQSDAIGISVPLRAASEDVWAELVVILGVLNRRGMRVYDLQAGREVLSFEELRRSLWG</sequence>
<comment type="caution">
    <text evidence="1">The sequence shown here is derived from an EMBL/GenBank/DDBJ whole genome shotgun (WGS) entry which is preliminary data.</text>
</comment>
<evidence type="ECO:0000313" key="1">
    <source>
        <dbReference type="EMBL" id="RKH66885.1"/>
    </source>
</evidence>
<proteinExistence type="predicted"/>
<organism evidence="1 2">
    <name type="scientific">Corallococcus interemptor</name>
    <dbReference type="NCBI Taxonomy" id="2316720"/>
    <lineage>
        <taxon>Bacteria</taxon>
        <taxon>Pseudomonadati</taxon>
        <taxon>Myxococcota</taxon>
        <taxon>Myxococcia</taxon>
        <taxon>Myxococcales</taxon>
        <taxon>Cystobacterineae</taxon>
        <taxon>Myxococcaceae</taxon>
        <taxon>Corallococcus</taxon>
    </lineage>
</organism>
<reference evidence="2" key="1">
    <citation type="submission" date="2018-09" db="EMBL/GenBank/DDBJ databases">
        <authorList>
            <person name="Livingstone P.G."/>
            <person name="Whitworth D.E."/>
        </authorList>
    </citation>
    <scope>NUCLEOTIDE SEQUENCE [LARGE SCALE GENOMIC DNA]</scope>
    <source>
        <strain evidence="2">AB047A</strain>
    </source>
</reference>
<keyword evidence="2" id="KW-1185">Reference proteome</keyword>
<name>A0A3A8QKJ8_9BACT</name>
<accession>A0A3A8QKJ8</accession>
<dbReference type="AlphaFoldDB" id="A0A3A8QKJ8"/>